<dbReference type="InterPro" id="IPR011294">
    <property type="entry name" value="3-OHbutyrate_DH"/>
</dbReference>
<evidence type="ECO:0000256" key="1">
    <source>
        <dbReference type="ARBA" id="ARBA00006484"/>
    </source>
</evidence>
<dbReference type="InterPro" id="IPR020904">
    <property type="entry name" value="Sc_DH/Rdtase_CS"/>
</dbReference>
<dbReference type="GO" id="GO:0003858">
    <property type="term" value="F:3-hydroxybutyrate dehydrogenase activity"/>
    <property type="evidence" value="ECO:0007669"/>
    <property type="project" value="UniProtKB-EC"/>
</dbReference>
<dbReference type="EMBL" id="JBHSCX010000004">
    <property type="protein sequence ID" value="MFC4361892.1"/>
    <property type="molecule type" value="Genomic_DNA"/>
</dbReference>
<accession>A0ABV8V482</accession>
<dbReference type="PANTHER" id="PTHR42879:SF2">
    <property type="entry name" value="3-OXOACYL-[ACYL-CARRIER-PROTEIN] REDUCTASE FABG"/>
    <property type="match status" value="1"/>
</dbReference>
<dbReference type="NCBIfam" id="TIGR01963">
    <property type="entry name" value="PHB_DH"/>
    <property type="match status" value="1"/>
</dbReference>
<keyword evidence="3" id="KW-1185">Reference proteome</keyword>
<protein>
    <submittedName>
        <fullName evidence="2">3-hydroxybutyrate dehydrogenase</fullName>
        <ecNumber evidence="2">1.1.1.30</ecNumber>
    </submittedName>
</protein>
<dbReference type="NCBIfam" id="NF009093">
    <property type="entry name" value="PRK12429.1"/>
    <property type="match status" value="1"/>
</dbReference>
<dbReference type="InterPro" id="IPR036291">
    <property type="entry name" value="NAD(P)-bd_dom_sf"/>
</dbReference>
<dbReference type="Pfam" id="PF13561">
    <property type="entry name" value="adh_short_C2"/>
    <property type="match status" value="1"/>
</dbReference>
<comment type="similarity">
    <text evidence="1">Belongs to the short-chain dehydrogenases/reductases (SDR) family.</text>
</comment>
<dbReference type="RefSeq" id="WP_290264003.1">
    <property type="nucleotide sequence ID" value="NZ_JAUFQG010000006.1"/>
</dbReference>
<dbReference type="InterPro" id="IPR050259">
    <property type="entry name" value="SDR"/>
</dbReference>
<organism evidence="2 3">
    <name type="scientific">Simiduia curdlanivorans</name>
    <dbReference type="NCBI Taxonomy" id="1492769"/>
    <lineage>
        <taxon>Bacteria</taxon>
        <taxon>Pseudomonadati</taxon>
        <taxon>Pseudomonadota</taxon>
        <taxon>Gammaproteobacteria</taxon>
        <taxon>Cellvibrionales</taxon>
        <taxon>Cellvibrionaceae</taxon>
        <taxon>Simiduia</taxon>
    </lineage>
</organism>
<gene>
    <name evidence="2" type="ORF">ACFOX3_06230</name>
</gene>
<dbReference type="PROSITE" id="PS00061">
    <property type="entry name" value="ADH_SHORT"/>
    <property type="match status" value="1"/>
</dbReference>
<dbReference type="PANTHER" id="PTHR42879">
    <property type="entry name" value="3-OXOACYL-(ACYL-CARRIER-PROTEIN) REDUCTASE"/>
    <property type="match status" value="1"/>
</dbReference>
<dbReference type="EC" id="1.1.1.30" evidence="2"/>
<dbReference type="Gene3D" id="3.40.50.720">
    <property type="entry name" value="NAD(P)-binding Rossmann-like Domain"/>
    <property type="match status" value="1"/>
</dbReference>
<name>A0ABV8V482_9GAMM</name>
<sequence>MQSAQISSLPLSGKSALVTGSTSGIGLACAQTLAAKGASLVIHGLVSDEEGNQLAANLAAKFNVDCYFVAGNLADEEAVIALVTRAQALLGRLDILVNNAGIQFTARVENFPIDRWRQVIEVNLTACFTAIKAALPFMQSAKFGRIINIASVHGLVASKEKSAYVAAKHGLVGLTKVVALENAEQGITCNAICPGWVDTAIVAKQIEAKAKMQGISDEQARRELVAEKQPMSHMTSVQAIADLVAFLASDSAATMTGSAIPMDGGWTAQ</sequence>
<comment type="caution">
    <text evidence="2">The sequence shown here is derived from an EMBL/GenBank/DDBJ whole genome shotgun (WGS) entry which is preliminary data.</text>
</comment>
<keyword evidence="2" id="KW-0560">Oxidoreductase</keyword>
<dbReference type="InterPro" id="IPR002347">
    <property type="entry name" value="SDR_fam"/>
</dbReference>
<dbReference type="PRINTS" id="PR00081">
    <property type="entry name" value="GDHRDH"/>
</dbReference>
<evidence type="ECO:0000313" key="2">
    <source>
        <dbReference type="EMBL" id="MFC4361892.1"/>
    </source>
</evidence>
<dbReference type="SUPFAM" id="SSF51735">
    <property type="entry name" value="NAD(P)-binding Rossmann-fold domains"/>
    <property type="match status" value="1"/>
</dbReference>
<evidence type="ECO:0000313" key="3">
    <source>
        <dbReference type="Proteomes" id="UP001595840"/>
    </source>
</evidence>
<dbReference type="PRINTS" id="PR00080">
    <property type="entry name" value="SDRFAMILY"/>
</dbReference>
<proteinExistence type="inferred from homology"/>
<reference evidence="3" key="1">
    <citation type="journal article" date="2019" name="Int. J. Syst. Evol. Microbiol.">
        <title>The Global Catalogue of Microorganisms (GCM) 10K type strain sequencing project: providing services to taxonomists for standard genome sequencing and annotation.</title>
        <authorList>
            <consortium name="The Broad Institute Genomics Platform"/>
            <consortium name="The Broad Institute Genome Sequencing Center for Infectious Disease"/>
            <person name="Wu L."/>
            <person name="Ma J."/>
        </authorList>
    </citation>
    <scope>NUCLEOTIDE SEQUENCE [LARGE SCALE GENOMIC DNA]</scope>
    <source>
        <strain evidence="3">CECT 8570</strain>
    </source>
</reference>
<dbReference type="Proteomes" id="UP001595840">
    <property type="component" value="Unassembled WGS sequence"/>
</dbReference>